<keyword evidence="4" id="KW-1185">Reference proteome</keyword>
<evidence type="ECO:0000313" key="4">
    <source>
        <dbReference type="Proteomes" id="UP000247763"/>
    </source>
</evidence>
<dbReference type="InterPro" id="IPR051544">
    <property type="entry name" value="TPS_OM_transporter"/>
</dbReference>
<reference evidence="4" key="1">
    <citation type="submission" date="2018-05" db="EMBL/GenBank/DDBJ databases">
        <title>Genome sequencing of Phenylobacterium sp. HYN0004.</title>
        <authorList>
            <person name="Yi H."/>
            <person name="Baek C."/>
        </authorList>
    </citation>
    <scope>NUCLEOTIDE SEQUENCE [LARGE SCALE GENOMIC DNA]</scope>
    <source>
        <strain evidence="4">HYN0004</strain>
    </source>
</reference>
<organism evidence="3 4">
    <name type="scientific">Phenylobacterium parvum</name>
    <dbReference type="NCBI Taxonomy" id="2201350"/>
    <lineage>
        <taxon>Bacteria</taxon>
        <taxon>Pseudomonadati</taxon>
        <taxon>Pseudomonadota</taxon>
        <taxon>Alphaproteobacteria</taxon>
        <taxon>Caulobacterales</taxon>
        <taxon>Caulobacteraceae</taxon>
        <taxon>Phenylobacterium</taxon>
    </lineage>
</organism>
<evidence type="ECO:0000313" key="3">
    <source>
        <dbReference type="EMBL" id="AWM77455.1"/>
    </source>
</evidence>
<feature type="domain" description="Polypeptide-transport-associated ShlB-type" evidence="2">
    <location>
        <begin position="88"/>
        <end position="145"/>
    </location>
</feature>
<dbReference type="PANTHER" id="PTHR34597:SF3">
    <property type="entry name" value="OUTER MEMBRANE TRANSPORTER CDIB"/>
    <property type="match status" value="1"/>
</dbReference>
<dbReference type="InterPro" id="IPR013686">
    <property type="entry name" value="Polypept-transport_assoc_ShlB"/>
</dbReference>
<evidence type="ECO:0000259" key="2">
    <source>
        <dbReference type="Pfam" id="PF08479"/>
    </source>
</evidence>
<proteinExistence type="predicted"/>
<dbReference type="AlphaFoldDB" id="A0A2Z3HRP0"/>
<dbReference type="EMBL" id="CP029479">
    <property type="protein sequence ID" value="AWM77455.1"/>
    <property type="molecule type" value="Genomic_DNA"/>
</dbReference>
<dbReference type="Proteomes" id="UP000247763">
    <property type="component" value="Chromosome"/>
</dbReference>
<dbReference type="Pfam" id="PF08479">
    <property type="entry name" value="POTRA_2"/>
    <property type="match status" value="1"/>
</dbReference>
<dbReference type="RefSeq" id="WP_110450022.1">
    <property type="nucleotide sequence ID" value="NZ_CP029479.1"/>
</dbReference>
<keyword evidence="1" id="KW-0732">Signal</keyword>
<dbReference type="GO" id="GO:0046819">
    <property type="term" value="P:protein secretion by the type V secretion system"/>
    <property type="evidence" value="ECO:0007669"/>
    <property type="project" value="TreeGrafter"/>
</dbReference>
<evidence type="ECO:0000256" key="1">
    <source>
        <dbReference type="SAM" id="SignalP"/>
    </source>
</evidence>
<accession>A0A2Z3HRP0</accession>
<sequence length="571" mass="59877">MRRALCSLMSVAALAAPGFARAQDPLGGRVVPETFRPRTDVAPPAIDLGNFSGQPTPASAETVLVRPGAVRFEGDPLPDTGAGERLKRDLVRTADQAPVSVAEIFGRVTQLEQELSAGGYVLTRVLTPPQKIEPGGALVLRVVNGSIDSIDVGALPERIRRPVERRLKPLVGRAPLTLAEIERALLLAGELGGLSLRSTVATGDTPGGVKLVLDGVFHGVTGAAGIDRLASERVGDWGVNGSVAVNSALGFGEQVYLAYQGDLKTVLEADARMRIVALGGVVPLGASGLTLGPEVVWARIRPLPLPSVPDSRNELLRATVRISAPVVRTRETRMVAQASLETLAQRVSAIDFGADLSADSYLALRAGIDVQHVWTGSLLLLGSASLSRGLGDIASPFEVDADTPSTHRGAAATFTRANVLLGARVQGDLLHGSVAVRGQTAFGEPLFNSEQLSLDGPDGMSSLSPGAFAVDQGFTARGEFGTRRTLPWGLPGVAEPYVFGALGGGEVNEADAAPNRELRGAELGLGVRTRLGRIGPFNTPVSLNLEVGRNWINSLENSRDTRVGFLLGWSF</sequence>
<gene>
    <name evidence="3" type="ORF">HYN04_06565</name>
</gene>
<protein>
    <recommendedName>
        <fullName evidence="2">Polypeptide-transport-associated ShlB-type domain-containing protein</fullName>
    </recommendedName>
</protein>
<dbReference type="OrthoDB" id="7497550at2"/>
<dbReference type="GO" id="GO:0098046">
    <property type="term" value="C:type V protein secretion system complex"/>
    <property type="evidence" value="ECO:0007669"/>
    <property type="project" value="TreeGrafter"/>
</dbReference>
<name>A0A2Z3HRP0_9CAUL</name>
<dbReference type="Gene3D" id="2.40.160.50">
    <property type="entry name" value="membrane protein fhac: a member of the omp85/tpsb transporter family"/>
    <property type="match status" value="1"/>
</dbReference>
<dbReference type="KEGG" id="phb:HYN04_06565"/>
<dbReference type="PANTHER" id="PTHR34597">
    <property type="entry name" value="SLR1661 PROTEIN"/>
    <property type="match status" value="1"/>
</dbReference>
<feature type="signal peptide" evidence="1">
    <location>
        <begin position="1"/>
        <end position="22"/>
    </location>
</feature>
<feature type="chain" id="PRO_5016384932" description="Polypeptide-transport-associated ShlB-type domain-containing protein" evidence="1">
    <location>
        <begin position="23"/>
        <end position="571"/>
    </location>
</feature>
<dbReference type="GO" id="GO:0008320">
    <property type="term" value="F:protein transmembrane transporter activity"/>
    <property type="evidence" value="ECO:0007669"/>
    <property type="project" value="TreeGrafter"/>
</dbReference>